<evidence type="ECO:0000256" key="6">
    <source>
        <dbReference type="ARBA" id="ARBA00022840"/>
    </source>
</evidence>
<keyword evidence="3" id="KW-0813">Transport</keyword>
<evidence type="ECO:0000256" key="4">
    <source>
        <dbReference type="ARBA" id="ARBA00022475"/>
    </source>
</evidence>
<evidence type="ECO:0000259" key="10">
    <source>
        <dbReference type="PROSITE" id="PS50893"/>
    </source>
</evidence>
<accession>A0A538TS38</accession>
<keyword evidence="4" id="KW-1003">Cell membrane</keyword>
<proteinExistence type="inferred from homology"/>
<dbReference type="InterPro" id="IPR003439">
    <property type="entry name" value="ABC_transporter-like_ATP-bd"/>
</dbReference>
<protein>
    <submittedName>
        <fullName evidence="11">Energy-coupling factor ABC transporter ATP-binding protein</fullName>
    </submittedName>
</protein>
<dbReference type="PANTHER" id="PTHR43553:SF24">
    <property type="entry name" value="ENERGY-COUPLING FACTOR TRANSPORTER ATP-BINDING PROTEIN ECFA1"/>
    <property type="match status" value="1"/>
</dbReference>
<dbReference type="SUPFAM" id="SSF52540">
    <property type="entry name" value="P-loop containing nucleoside triphosphate hydrolases"/>
    <property type="match status" value="1"/>
</dbReference>
<dbReference type="GO" id="GO:0043190">
    <property type="term" value="C:ATP-binding cassette (ABC) transporter complex"/>
    <property type="evidence" value="ECO:0007669"/>
    <property type="project" value="TreeGrafter"/>
</dbReference>
<evidence type="ECO:0000256" key="2">
    <source>
        <dbReference type="ARBA" id="ARBA00005417"/>
    </source>
</evidence>
<evidence type="ECO:0000256" key="5">
    <source>
        <dbReference type="ARBA" id="ARBA00022741"/>
    </source>
</evidence>
<gene>
    <name evidence="11" type="ORF">E6K78_06450</name>
</gene>
<reference evidence="11 12" key="1">
    <citation type="journal article" date="2019" name="Nat. Microbiol.">
        <title>Mediterranean grassland soil C-N compound turnover is dependent on rainfall and depth, and is mediated by genomically divergent microorganisms.</title>
        <authorList>
            <person name="Diamond S."/>
            <person name="Andeer P.F."/>
            <person name="Li Z."/>
            <person name="Crits-Christoph A."/>
            <person name="Burstein D."/>
            <person name="Anantharaman K."/>
            <person name="Lane K.R."/>
            <person name="Thomas B.C."/>
            <person name="Pan C."/>
            <person name="Northen T.R."/>
            <person name="Banfield J.F."/>
        </authorList>
    </citation>
    <scope>NUCLEOTIDE SEQUENCE [LARGE SCALE GENOMIC DNA]</scope>
    <source>
        <strain evidence="11">WS_8</strain>
    </source>
</reference>
<dbReference type="GO" id="GO:0016887">
    <property type="term" value="F:ATP hydrolysis activity"/>
    <property type="evidence" value="ECO:0007669"/>
    <property type="project" value="InterPro"/>
</dbReference>
<dbReference type="CDD" id="cd03225">
    <property type="entry name" value="ABC_cobalt_CbiO_domain1"/>
    <property type="match status" value="1"/>
</dbReference>
<dbReference type="PROSITE" id="PS50893">
    <property type="entry name" value="ABC_TRANSPORTER_2"/>
    <property type="match status" value="1"/>
</dbReference>
<dbReference type="InterPro" id="IPR017871">
    <property type="entry name" value="ABC_transporter-like_CS"/>
</dbReference>
<evidence type="ECO:0000256" key="1">
    <source>
        <dbReference type="ARBA" id="ARBA00004236"/>
    </source>
</evidence>
<dbReference type="InterPro" id="IPR050095">
    <property type="entry name" value="ECF_ABC_transporter_ATP-bd"/>
</dbReference>
<keyword evidence="5" id="KW-0547">Nucleotide-binding</keyword>
<dbReference type="Pfam" id="PF00005">
    <property type="entry name" value="ABC_tran"/>
    <property type="match status" value="1"/>
</dbReference>
<dbReference type="SMART" id="SM00382">
    <property type="entry name" value="AAA"/>
    <property type="match status" value="1"/>
</dbReference>
<dbReference type="GO" id="GO:0005524">
    <property type="term" value="F:ATP binding"/>
    <property type="evidence" value="ECO:0007669"/>
    <property type="project" value="UniProtKB-KW"/>
</dbReference>
<evidence type="ECO:0000256" key="3">
    <source>
        <dbReference type="ARBA" id="ARBA00022448"/>
    </source>
</evidence>
<name>A0A538TS38_UNCEI</name>
<keyword evidence="7" id="KW-1278">Translocase</keyword>
<dbReference type="PROSITE" id="PS00211">
    <property type="entry name" value="ABC_TRANSPORTER_1"/>
    <property type="match status" value="1"/>
</dbReference>
<keyword evidence="6 11" id="KW-0067">ATP-binding</keyword>
<dbReference type="Gene3D" id="3.40.50.300">
    <property type="entry name" value="P-loop containing nucleotide triphosphate hydrolases"/>
    <property type="match status" value="1"/>
</dbReference>
<dbReference type="PANTHER" id="PTHR43553">
    <property type="entry name" value="HEAVY METAL TRANSPORTER"/>
    <property type="match status" value="1"/>
</dbReference>
<evidence type="ECO:0000313" key="11">
    <source>
        <dbReference type="EMBL" id="TMQ66428.1"/>
    </source>
</evidence>
<feature type="domain" description="ABC transporter" evidence="10">
    <location>
        <begin position="50"/>
        <end position="285"/>
    </location>
</feature>
<dbReference type="FunFam" id="3.40.50.300:FF:000224">
    <property type="entry name" value="Energy-coupling factor transporter ATP-binding protein EcfA"/>
    <property type="match status" value="1"/>
</dbReference>
<feature type="region of interest" description="Disordered" evidence="9">
    <location>
        <begin position="323"/>
        <end position="364"/>
    </location>
</feature>
<dbReference type="AlphaFoldDB" id="A0A538TS38"/>
<comment type="caution">
    <text evidence="11">The sequence shown here is derived from an EMBL/GenBank/DDBJ whole genome shotgun (WGS) entry which is preliminary data.</text>
</comment>
<sequence>MRLPALCRVVAGRRVGGAHRRRARPLERVAVEGHVSRETHPAAGAREPVVKVSCVRHTYPDRTQVHLCGLDFVVEQGQRAVILGPNGCGKSTLLFHILGLLEPQEGEVAVFGVNPARHFNRIRERVGVLLQDVDEQIIAPTVWDDVSFSPRSYGYRDAEVDRMVERALERVGIAHLRHKVCHYLSGGEKRKVALAGALVLEPELLALDEPFEGLDPASRADLVGLLNRLHDDQSVTLVIATHDVNVVKAMADVVYVLVRGGEIVAQGTPEEVFREPALLRSSNIEPPVLAELFQRLEELGVSLGRPLSIEEAARAVLEWGARRARPAAQTSEPTAGPAAGKERWPVQPSLPLDPTRGGGGGQER</sequence>
<dbReference type="Proteomes" id="UP000316609">
    <property type="component" value="Unassembled WGS sequence"/>
</dbReference>
<keyword evidence="8" id="KW-0472">Membrane</keyword>
<dbReference type="EMBL" id="VBOY01000057">
    <property type="protein sequence ID" value="TMQ66428.1"/>
    <property type="molecule type" value="Genomic_DNA"/>
</dbReference>
<dbReference type="InterPro" id="IPR003593">
    <property type="entry name" value="AAA+_ATPase"/>
</dbReference>
<dbReference type="GO" id="GO:0042626">
    <property type="term" value="F:ATPase-coupled transmembrane transporter activity"/>
    <property type="evidence" value="ECO:0007669"/>
    <property type="project" value="TreeGrafter"/>
</dbReference>
<evidence type="ECO:0000256" key="9">
    <source>
        <dbReference type="SAM" id="MobiDB-lite"/>
    </source>
</evidence>
<organism evidence="11 12">
    <name type="scientific">Eiseniibacteriota bacterium</name>
    <dbReference type="NCBI Taxonomy" id="2212470"/>
    <lineage>
        <taxon>Bacteria</taxon>
        <taxon>Candidatus Eiseniibacteriota</taxon>
    </lineage>
</organism>
<evidence type="ECO:0000256" key="8">
    <source>
        <dbReference type="ARBA" id="ARBA00023136"/>
    </source>
</evidence>
<evidence type="ECO:0000256" key="7">
    <source>
        <dbReference type="ARBA" id="ARBA00022967"/>
    </source>
</evidence>
<dbReference type="InterPro" id="IPR027417">
    <property type="entry name" value="P-loop_NTPase"/>
</dbReference>
<comment type="subcellular location">
    <subcellularLocation>
        <location evidence="1">Cell membrane</location>
    </subcellularLocation>
</comment>
<comment type="similarity">
    <text evidence="2">Belongs to the ABC transporter superfamily.</text>
</comment>
<evidence type="ECO:0000313" key="12">
    <source>
        <dbReference type="Proteomes" id="UP000316609"/>
    </source>
</evidence>
<dbReference type="InterPro" id="IPR015856">
    <property type="entry name" value="ABC_transpr_CbiO/EcfA_su"/>
</dbReference>